<proteinExistence type="predicted"/>
<organism evidence="1 2">
    <name type="scientific">Chionoecetes opilio</name>
    <name type="common">Atlantic snow crab</name>
    <name type="synonym">Cancer opilio</name>
    <dbReference type="NCBI Taxonomy" id="41210"/>
    <lineage>
        <taxon>Eukaryota</taxon>
        <taxon>Metazoa</taxon>
        <taxon>Ecdysozoa</taxon>
        <taxon>Arthropoda</taxon>
        <taxon>Crustacea</taxon>
        <taxon>Multicrustacea</taxon>
        <taxon>Malacostraca</taxon>
        <taxon>Eumalacostraca</taxon>
        <taxon>Eucarida</taxon>
        <taxon>Decapoda</taxon>
        <taxon>Pleocyemata</taxon>
        <taxon>Brachyura</taxon>
        <taxon>Eubrachyura</taxon>
        <taxon>Majoidea</taxon>
        <taxon>Majidae</taxon>
        <taxon>Chionoecetes</taxon>
    </lineage>
</organism>
<gene>
    <name evidence="1" type="ORF">GWK47_026833</name>
</gene>
<protein>
    <submittedName>
        <fullName evidence="1">Uncharacterized protein</fullName>
    </submittedName>
</protein>
<keyword evidence="2" id="KW-1185">Reference proteome</keyword>
<evidence type="ECO:0000313" key="2">
    <source>
        <dbReference type="Proteomes" id="UP000770661"/>
    </source>
</evidence>
<name>A0A8J8WCR7_CHIOP</name>
<sequence>MTKQVMMLMKMTTQRQGLFFTIMKLRNLLREADNLQLFTDQDPIQERSIKFKRVVDEGLIPYMETLRSMEASACKSPSQLSSNHLQPAHQPRSILHLLHLLLLHQPGSLLLLLHQIILPHHVICLPSHYVALMIR</sequence>
<comment type="caution">
    <text evidence="1">The sequence shown here is derived from an EMBL/GenBank/DDBJ whole genome shotgun (WGS) entry which is preliminary data.</text>
</comment>
<reference evidence="1" key="1">
    <citation type="submission" date="2020-07" db="EMBL/GenBank/DDBJ databases">
        <title>The High-quality genome of the commercially important snow crab, Chionoecetes opilio.</title>
        <authorList>
            <person name="Jeong J.-H."/>
            <person name="Ryu S."/>
        </authorList>
    </citation>
    <scope>NUCLEOTIDE SEQUENCE</scope>
    <source>
        <strain evidence="1">MADBK_172401_WGS</strain>
        <tissue evidence="1">Digestive gland</tissue>
    </source>
</reference>
<dbReference type="Proteomes" id="UP000770661">
    <property type="component" value="Unassembled WGS sequence"/>
</dbReference>
<evidence type="ECO:0000313" key="1">
    <source>
        <dbReference type="EMBL" id="KAG0695586.1"/>
    </source>
</evidence>
<dbReference type="EMBL" id="JACEEZ010025993">
    <property type="protein sequence ID" value="KAG0695586.1"/>
    <property type="molecule type" value="Genomic_DNA"/>
</dbReference>
<accession>A0A8J8WCR7</accession>
<dbReference type="AlphaFoldDB" id="A0A8J8WCR7"/>